<protein>
    <submittedName>
        <fullName evidence="1">DUF1194 domain-containing protein</fullName>
    </submittedName>
</protein>
<dbReference type="Pfam" id="PF06707">
    <property type="entry name" value="DUF1194"/>
    <property type="match status" value="1"/>
</dbReference>
<gene>
    <name evidence="1" type="ORF">FNA46_19730</name>
</gene>
<proteinExistence type="predicted"/>
<dbReference type="RefSeq" id="WP_143126930.1">
    <property type="nucleotide sequence ID" value="NZ_VJMG01000063.1"/>
</dbReference>
<dbReference type="Proteomes" id="UP000316801">
    <property type="component" value="Unassembled WGS sequence"/>
</dbReference>
<dbReference type="InterPro" id="IPR010607">
    <property type="entry name" value="DUF1194"/>
</dbReference>
<reference evidence="1 2" key="1">
    <citation type="submission" date="2019-07" db="EMBL/GenBank/DDBJ databases">
        <title>Ln-dependent methylotrophs.</title>
        <authorList>
            <person name="Tani A."/>
        </authorList>
    </citation>
    <scope>NUCLEOTIDE SEQUENCE [LARGE SCALE GENOMIC DNA]</scope>
    <source>
        <strain evidence="1 2">SM12</strain>
    </source>
</reference>
<evidence type="ECO:0000313" key="1">
    <source>
        <dbReference type="EMBL" id="TRL35702.1"/>
    </source>
</evidence>
<accession>A0A549T1E5</accession>
<name>A0A549T1E5_9HYPH</name>
<organism evidence="1 2">
    <name type="scientific">Rhizobium straminoryzae</name>
    <dbReference type="NCBI Taxonomy" id="1387186"/>
    <lineage>
        <taxon>Bacteria</taxon>
        <taxon>Pseudomonadati</taxon>
        <taxon>Pseudomonadota</taxon>
        <taxon>Alphaproteobacteria</taxon>
        <taxon>Hyphomicrobiales</taxon>
        <taxon>Rhizobiaceae</taxon>
        <taxon>Rhizobium/Agrobacterium group</taxon>
        <taxon>Rhizobium</taxon>
    </lineage>
</organism>
<dbReference type="AlphaFoldDB" id="A0A549T1E5"/>
<keyword evidence="2" id="KW-1185">Reference proteome</keyword>
<dbReference type="SUPFAM" id="SSF53300">
    <property type="entry name" value="vWA-like"/>
    <property type="match status" value="1"/>
</dbReference>
<dbReference type="InterPro" id="IPR036465">
    <property type="entry name" value="vWFA_dom_sf"/>
</dbReference>
<sequence length="266" mass="28418">MLASLALLTTLLAGPATPPSPAGSASGDVDVELVLAVDTSRSMDYEEMRVQREGYVSALQHADFINAVRGGLIGRIAITYFEWAGEVDPASVLDWQIIETQADARAFAEKLAARPIATQRRTSISAAIAYGTQTILTNSYRGMRQVIDVSGDGPNNIGLPVEGVRDKAIEAGIIINGLAIMLRPTGAAAFGSSAGLDDYYGDCVIGGPGAFVMPVHKPEDFDTAIRRKLVLEVSGLAPDATLHRIAARPKTDCMMGELQWQQFQDR</sequence>
<dbReference type="EMBL" id="VJMG01000063">
    <property type="protein sequence ID" value="TRL35702.1"/>
    <property type="molecule type" value="Genomic_DNA"/>
</dbReference>
<evidence type="ECO:0000313" key="2">
    <source>
        <dbReference type="Proteomes" id="UP000316801"/>
    </source>
</evidence>
<dbReference type="Gene3D" id="3.40.50.410">
    <property type="entry name" value="von Willebrand factor, type A domain"/>
    <property type="match status" value="1"/>
</dbReference>
<comment type="caution">
    <text evidence="1">The sequence shown here is derived from an EMBL/GenBank/DDBJ whole genome shotgun (WGS) entry which is preliminary data.</text>
</comment>